<evidence type="ECO:0000256" key="4">
    <source>
        <dbReference type="ARBA" id="ARBA00023027"/>
    </source>
</evidence>
<dbReference type="EC" id="2.7.1.23" evidence="6"/>
<evidence type="ECO:0000256" key="6">
    <source>
        <dbReference type="HAMAP-Rule" id="MF_00361"/>
    </source>
</evidence>
<keyword evidence="8" id="KW-1185">Reference proteome</keyword>
<feature type="binding site" evidence="6">
    <location>
        <begin position="175"/>
        <end position="180"/>
    </location>
    <ligand>
        <name>NAD(+)</name>
        <dbReference type="ChEBI" id="CHEBI:57540"/>
    </ligand>
</feature>
<proteinExistence type="inferred from homology"/>
<dbReference type="InterPro" id="IPR002504">
    <property type="entry name" value="NADK"/>
</dbReference>
<evidence type="ECO:0000256" key="3">
    <source>
        <dbReference type="ARBA" id="ARBA00022857"/>
    </source>
</evidence>
<evidence type="ECO:0000256" key="1">
    <source>
        <dbReference type="ARBA" id="ARBA00022679"/>
    </source>
</evidence>
<evidence type="ECO:0000313" key="7">
    <source>
        <dbReference type="EMBL" id="QYF48812.1"/>
    </source>
</evidence>
<feature type="binding site" evidence="6">
    <location>
        <position position="69"/>
    </location>
    <ligand>
        <name>NAD(+)</name>
        <dbReference type="ChEBI" id="CHEBI:57540"/>
    </ligand>
</feature>
<accession>A0ABX8V0Q8</accession>
<keyword evidence="6" id="KW-0067">ATP-binding</keyword>
<evidence type="ECO:0000256" key="2">
    <source>
        <dbReference type="ARBA" id="ARBA00022777"/>
    </source>
</evidence>
<dbReference type="Proteomes" id="UP000826014">
    <property type="component" value="Chromosome"/>
</dbReference>
<comment type="caution">
    <text evidence="6">Lacks conserved residue(s) required for the propagation of feature annotation.</text>
</comment>
<evidence type="ECO:0000256" key="5">
    <source>
        <dbReference type="ARBA" id="ARBA00047925"/>
    </source>
</evidence>
<keyword evidence="1 6" id="KW-0808">Transferase</keyword>
<sequence>MIIALFPNINKQLSKDLAIDIREFLNSQNITVVAEDEKAQVIGAIPLSEIDLTTISFMISMGGDGSILKLVHKYAHLDIPILGINLGHLGFMADVPISDLYPSLQDLIKGCFQLHKRVVIEGKSTSHKGCFAVNDIVVHRGSNRCLVKIAIHIDGVYLNTFEADGIIIATPNGSTAYSLSAGGPIISPDLEALVLTPICPHTISNCPIVLPANQKIQIEYLSNYDPIEIHADGLNYYELKKSEIFEITRSKKNFKLVSLPRRDYFSTLRTKLGWSGKLR</sequence>
<feature type="binding site" evidence="6">
    <location>
        <position position="164"/>
    </location>
    <ligand>
        <name>NAD(+)</name>
        <dbReference type="ChEBI" id="CHEBI:57540"/>
    </ligand>
</feature>
<dbReference type="GO" id="GO:0003951">
    <property type="term" value="F:NAD+ kinase activity"/>
    <property type="evidence" value="ECO:0007669"/>
    <property type="project" value="UniProtKB-EC"/>
</dbReference>
<organism evidence="7 8">
    <name type="scientific">Candidatus Rhabdochlamydia oedothoracis</name>
    <dbReference type="NCBI Taxonomy" id="2720720"/>
    <lineage>
        <taxon>Bacteria</taxon>
        <taxon>Pseudomonadati</taxon>
        <taxon>Chlamydiota</taxon>
        <taxon>Chlamydiia</taxon>
        <taxon>Parachlamydiales</taxon>
        <taxon>Candidatus Rhabdochlamydiaceae</taxon>
        <taxon>Candidatus Rhabdochlamydia</taxon>
    </lineage>
</organism>
<feature type="binding site" evidence="6">
    <location>
        <begin position="64"/>
        <end position="65"/>
    </location>
    <ligand>
        <name>NAD(+)</name>
        <dbReference type="ChEBI" id="CHEBI:57540"/>
    </ligand>
</feature>
<protein>
    <recommendedName>
        <fullName evidence="6">NAD kinase</fullName>
        <ecNumber evidence="6">2.7.1.23</ecNumber>
    </recommendedName>
    <alternativeName>
        <fullName evidence="6">ATP-dependent NAD kinase</fullName>
    </alternativeName>
</protein>
<reference evidence="7 8" key="1">
    <citation type="journal article" date="2022" name="bioRxiv">
        <title>Ecology and evolution of chlamydial symbionts of arthropods.</title>
        <authorList>
            <person name="Halter T."/>
            <person name="Koestlbacher S."/>
            <person name="Collingro A."/>
            <person name="Sixt B.S."/>
            <person name="Toenshoff E.R."/>
            <person name="Hendrickx F."/>
            <person name="Kostanjsek R."/>
            <person name="Horn M."/>
        </authorList>
    </citation>
    <scope>NUCLEOTIDE SEQUENCE [LARGE SCALE GENOMIC DNA]</scope>
    <source>
        <strain evidence="7">W744xW776</strain>
    </source>
</reference>
<comment type="similarity">
    <text evidence="6">Belongs to the NAD kinase family.</text>
</comment>
<comment type="cofactor">
    <cofactor evidence="6">
        <name>a divalent metal cation</name>
        <dbReference type="ChEBI" id="CHEBI:60240"/>
    </cofactor>
</comment>
<dbReference type="InterPro" id="IPR016064">
    <property type="entry name" value="NAD/diacylglycerol_kinase_sf"/>
</dbReference>
<dbReference type="Pfam" id="PF01513">
    <property type="entry name" value="NAD_kinase"/>
    <property type="match status" value="1"/>
</dbReference>
<name>A0ABX8V0Q8_9BACT</name>
<comment type="function">
    <text evidence="6">Involved in the regulation of the intracellular balance of NAD and NADP, and is a key enzyme in the biosynthesis of NADP. Catalyzes specifically the phosphorylation on 2'-hydroxyl of the adenosine moiety of NAD to yield NADP.</text>
</comment>
<feature type="active site" description="Proton acceptor" evidence="6">
    <location>
        <position position="64"/>
    </location>
</feature>
<keyword evidence="3 6" id="KW-0521">NADP</keyword>
<dbReference type="PANTHER" id="PTHR20275:SF0">
    <property type="entry name" value="NAD KINASE"/>
    <property type="match status" value="1"/>
</dbReference>
<dbReference type="SUPFAM" id="SSF111331">
    <property type="entry name" value="NAD kinase/diacylglycerol kinase-like"/>
    <property type="match status" value="1"/>
</dbReference>
<feature type="binding site" evidence="6">
    <location>
        <begin position="134"/>
        <end position="135"/>
    </location>
    <ligand>
        <name>NAD(+)</name>
        <dbReference type="ChEBI" id="CHEBI:57540"/>
    </ligand>
</feature>
<keyword evidence="4 6" id="KW-0520">NAD</keyword>
<keyword evidence="6" id="KW-0547">Nucleotide-binding</keyword>
<keyword evidence="6" id="KW-0963">Cytoplasm</keyword>
<dbReference type="RefSeq" id="WP_215216744.1">
    <property type="nucleotide sequence ID" value="NZ_CP075587.1"/>
</dbReference>
<comment type="catalytic activity">
    <reaction evidence="5 6">
        <text>NAD(+) + ATP = ADP + NADP(+) + H(+)</text>
        <dbReference type="Rhea" id="RHEA:18629"/>
        <dbReference type="ChEBI" id="CHEBI:15378"/>
        <dbReference type="ChEBI" id="CHEBI:30616"/>
        <dbReference type="ChEBI" id="CHEBI:57540"/>
        <dbReference type="ChEBI" id="CHEBI:58349"/>
        <dbReference type="ChEBI" id="CHEBI:456216"/>
        <dbReference type="EC" id="2.7.1.23"/>
    </reaction>
</comment>
<comment type="subcellular location">
    <subcellularLocation>
        <location evidence="6">Cytoplasm</location>
    </subcellularLocation>
</comment>
<dbReference type="InterPro" id="IPR017437">
    <property type="entry name" value="ATP-NAD_kinase_PpnK-typ_C"/>
</dbReference>
<dbReference type="Pfam" id="PF20143">
    <property type="entry name" value="NAD_kinase_C"/>
    <property type="match status" value="1"/>
</dbReference>
<dbReference type="HAMAP" id="MF_00361">
    <property type="entry name" value="NAD_kinase"/>
    <property type="match status" value="1"/>
</dbReference>
<dbReference type="PANTHER" id="PTHR20275">
    <property type="entry name" value="NAD KINASE"/>
    <property type="match status" value="1"/>
</dbReference>
<gene>
    <name evidence="6" type="primary">nadK</name>
    <name evidence="7" type="ORF">RHABOEDO_001033</name>
</gene>
<dbReference type="Gene3D" id="2.60.200.30">
    <property type="entry name" value="Probable inorganic polyphosphate/atp-NAD kinase, domain 2"/>
    <property type="match status" value="1"/>
</dbReference>
<evidence type="ECO:0000313" key="8">
    <source>
        <dbReference type="Proteomes" id="UP000826014"/>
    </source>
</evidence>
<dbReference type="EMBL" id="CP075587">
    <property type="protein sequence ID" value="QYF48812.1"/>
    <property type="molecule type" value="Genomic_DNA"/>
</dbReference>
<dbReference type="Gene3D" id="3.40.50.10330">
    <property type="entry name" value="Probable inorganic polyphosphate/atp-NAD kinase, domain 1"/>
    <property type="match status" value="1"/>
</dbReference>
<dbReference type="InterPro" id="IPR017438">
    <property type="entry name" value="ATP-NAD_kinase_N"/>
</dbReference>
<keyword evidence="2 6" id="KW-0418">Kinase</keyword>